<organism evidence="1 2">
    <name type="scientific">Geobacillus thermocatenulatus</name>
    <dbReference type="NCBI Taxonomy" id="33938"/>
    <lineage>
        <taxon>Bacteria</taxon>
        <taxon>Bacillati</taxon>
        <taxon>Bacillota</taxon>
        <taxon>Bacilli</taxon>
        <taxon>Bacillales</taxon>
        <taxon>Anoxybacillaceae</taxon>
        <taxon>Geobacillus</taxon>
        <taxon>Geobacillus thermoleovorans group</taxon>
    </lineage>
</organism>
<evidence type="ECO:0000313" key="1">
    <source>
        <dbReference type="EMBL" id="OXB88818.1"/>
    </source>
</evidence>
<keyword evidence="2" id="KW-1185">Reference proteome</keyword>
<name>A0AA91TE15_9BACL</name>
<proteinExistence type="predicted"/>
<dbReference type="Proteomes" id="UP000198378">
    <property type="component" value="Unassembled WGS sequence"/>
</dbReference>
<dbReference type="AlphaFoldDB" id="A0AA91TE15"/>
<sequence length="89" mass="10349">MNNDALARHLDRLYEAGIYRIFQRRVRQFITLEHPLKGSGSLKLTRPTGSCTRVFLANNKRFVGKYHLSIRALVWEALLESLAYREEAT</sequence>
<comment type="caution">
    <text evidence="1">The sequence shown here is derived from an EMBL/GenBank/DDBJ whole genome shotgun (WGS) entry which is preliminary data.</text>
</comment>
<protein>
    <submittedName>
        <fullName evidence="1">Uncharacterized protein</fullName>
    </submittedName>
</protein>
<gene>
    <name evidence="1" type="ORF">B9L19_01510</name>
</gene>
<evidence type="ECO:0000313" key="2">
    <source>
        <dbReference type="Proteomes" id="UP000198378"/>
    </source>
</evidence>
<reference evidence="1 2" key="1">
    <citation type="submission" date="2017-05" db="EMBL/GenBank/DDBJ databases">
        <title>The genome sequence of Geobacillus thermocatenulatus DSM 730.</title>
        <authorList>
            <person name="Ramaloko W.T."/>
            <person name="Koen N."/>
            <person name="Polliack S."/>
            <person name="Aliyu H."/>
            <person name="Lebre P."/>
            <person name="Mohr T."/>
            <person name="Oswald F."/>
            <person name="Zwick M."/>
            <person name="Neumann A."/>
            <person name="Syldatk C."/>
            <person name="Cowan D."/>
            <person name="De Maayer P."/>
        </authorList>
    </citation>
    <scope>NUCLEOTIDE SEQUENCE [LARGE SCALE GENOMIC DNA]</scope>
    <source>
        <strain evidence="1 2">BGSC 93A1</strain>
    </source>
</reference>
<dbReference type="EMBL" id="NEWK01000001">
    <property type="protein sequence ID" value="OXB88818.1"/>
    <property type="molecule type" value="Genomic_DNA"/>
</dbReference>
<dbReference type="RefSeq" id="WP_082131163.1">
    <property type="nucleotide sequence ID" value="NZ_CP018058.1"/>
</dbReference>
<accession>A0AA91TE15</accession>